<accession>A0A2T6FS21</accession>
<name>A0A2T6FS21_9BACL</name>
<dbReference type="EMBL" id="PYHP01000099">
    <property type="protein sequence ID" value="PUA34710.1"/>
    <property type="molecule type" value="Genomic_DNA"/>
</dbReference>
<protein>
    <recommendedName>
        <fullName evidence="3">Thioredoxin-like fold domain-containing protein</fullName>
    </recommendedName>
</protein>
<dbReference type="RefSeq" id="WP_108534927.1">
    <property type="nucleotide sequence ID" value="NZ_PYHP01000099.1"/>
</dbReference>
<organism evidence="1 2">
    <name type="scientific">Paenibacillus elgii</name>
    <dbReference type="NCBI Taxonomy" id="189691"/>
    <lineage>
        <taxon>Bacteria</taxon>
        <taxon>Bacillati</taxon>
        <taxon>Bacillota</taxon>
        <taxon>Bacilli</taxon>
        <taxon>Bacillales</taxon>
        <taxon>Paenibacillaceae</taxon>
        <taxon>Paenibacillus</taxon>
    </lineage>
</organism>
<gene>
    <name evidence="1" type="ORF">C8Z91_33055</name>
</gene>
<reference evidence="1 2" key="1">
    <citation type="submission" date="2018-03" db="EMBL/GenBank/DDBJ databases">
        <title>Genome sequence of Paenibacillus elgii strain AC13 an antimicrobial compound producing bacteria.</title>
        <authorList>
            <person name="Kurokawa A.S."/>
            <person name="Araujo J.F."/>
            <person name="Costa R.A."/>
            <person name="Ortega D.B."/>
            <person name="Pires A.S."/>
            <person name="Pappas G.J.Jr."/>
            <person name="Franco O.L."/>
            <person name="Barreto C."/>
            <person name="Magalhaes B.S."/>
            <person name="Kruger R.H."/>
        </authorList>
    </citation>
    <scope>NUCLEOTIDE SEQUENCE [LARGE SCALE GENOMIC DNA]</scope>
    <source>
        <strain evidence="1 2">AC13</strain>
    </source>
</reference>
<dbReference type="SUPFAM" id="SSF52833">
    <property type="entry name" value="Thioredoxin-like"/>
    <property type="match status" value="1"/>
</dbReference>
<comment type="caution">
    <text evidence="1">The sequence shown here is derived from an EMBL/GenBank/DDBJ whole genome shotgun (WGS) entry which is preliminary data.</text>
</comment>
<dbReference type="AlphaFoldDB" id="A0A2T6FS21"/>
<dbReference type="Gene3D" id="3.40.30.10">
    <property type="entry name" value="Glutaredoxin"/>
    <property type="match status" value="1"/>
</dbReference>
<proteinExistence type="predicted"/>
<evidence type="ECO:0000313" key="1">
    <source>
        <dbReference type="EMBL" id="PUA34710.1"/>
    </source>
</evidence>
<evidence type="ECO:0008006" key="3">
    <source>
        <dbReference type="Google" id="ProtNLM"/>
    </source>
</evidence>
<dbReference type="InterPro" id="IPR036249">
    <property type="entry name" value="Thioredoxin-like_sf"/>
</dbReference>
<sequence length="117" mass="13807">MTSLWNGYRIEIFKDDLSPIGNQVHSLFKEFSVPHIVKNVVHDPEARRDFKLLNLQLVPSFIIGGRVYEGYDPILIGELVEKFYDIKIPNERLIIDIPLHRPWFFEYDKKIISLPKL</sequence>
<dbReference type="Proteomes" id="UP000244184">
    <property type="component" value="Unassembled WGS sequence"/>
</dbReference>
<evidence type="ECO:0000313" key="2">
    <source>
        <dbReference type="Proteomes" id="UP000244184"/>
    </source>
</evidence>